<sequence length="81" mass="9440">MTIKKKWPFGIVTFSLLIVAFAIQYWPKSPCERLEQSISSGYFMQWRQPLLFIVLADRSQHQFSGASKQEACLMALEQLDR</sequence>
<dbReference type="HOGENOM" id="CLU_2566934_0_0_6"/>
<evidence type="ECO:0000313" key="1">
    <source>
        <dbReference type="EMBL" id="EAT11972.1"/>
    </source>
</evidence>
<dbReference type="RefSeq" id="WP_007017436.1">
    <property type="nucleotide sequence ID" value="NZ_CH724113.1"/>
</dbReference>
<proteinExistence type="predicted"/>
<dbReference type="STRING" id="207949.RED65_11545"/>
<comment type="caution">
    <text evidence="1">The sequence shown here is derived from an EMBL/GenBank/DDBJ whole genome shotgun (WGS) entry which is preliminary data.</text>
</comment>
<dbReference type="Proteomes" id="UP000004263">
    <property type="component" value="Unassembled WGS sequence"/>
</dbReference>
<reference evidence="1 2" key="1">
    <citation type="submission" date="2006-03" db="EMBL/GenBank/DDBJ databases">
        <authorList>
            <person name="Pinhassi J."/>
            <person name="Pedros-Alio C."/>
            <person name="Ferriera S."/>
            <person name="Johnson J."/>
            <person name="Kravitz S."/>
            <person name="Halpern A."/>
            <person name="Remington K."/>
            <person name="Beeson K."/>
            <person name="Tran B."/>
            <person name="Rogers Y.-H."/>
            <person name="Friedman R."/>
            <person name="Venter J.C."/>
        </authorList>
    </citation>
    <scope>NUCLEOTIDE SEQUENCE [LARGE SCALE GENOMIC DNA]</scope>
    <source>
        <strain evidence="1 2">RED65</strain>
    </source>
</reference>
<dbReference type="EMBL" id="AAQH01000011">
    <property type="protein sequence ID" value="EAT11972.1"/>
    <property type="molecule type" value="Genomic_DNA"/>
</dbReference>
<name>Q1N179_9GAMM</name>
<accession>Q1N179</accession>
<evidence type="ECO:0000313" key="2">
    <source>
        <dbReference type="Proteomes" id="UP000004263"/>
    </source>
</evidence>
<keyword evidence="2" id="KW-1185">Reference proteome</keyword>
<gene>
    <name evidence="1" type="ORF">RED65_11545</name>
</gene>
<dbReference type="AlphaFoldDB" id="Q1N179"/>
<protein>
    <submittedName>
        <fullName evidence="1">Uncharacterized protein</fullName>
    </submittedName>
</protein>
<organism evidence="1 2">
    <name type="scientific">Bermanella marisrubri</name>
    <dbReference type="NCBI Taxonomy" id="207949"/>
    <lineage>
        <taxon>Bacteria</taxon>
        <taxon>Pseudomonadati</taxon>
        <taxon>Pseudomonadota</taxon>
        <taxon>Gammaproteobacteria</taxon>
        <taxon>Oceanospirillales</taxon>
        <taxon>Oceanospirillaceae</taxon>
        <taxon>Bermanella</taxon>
    </lineage>
</organism>